<name>A0A1L3KI84_9VIRU</name>
<comment type="similarity">
    <text evidence="2">Belongs to the Leviviricetes maturation protein family.</text>
</comment>
<keyword evidence="1" id="KW-1160">Virus entry into host cell</keyword>
<keyword evidence="1" id="KW-0945">Host-virus interaction</keyword>
<organism evidence="3">
    <name type="scientific">Beihai levi-like virus 35</name>
    <dbReference type="NCBI Taxonomy" id="1922421"/>
    <lineage>
        <taxon>Viruses</taxon>
        <taxon>Riboviria</taxon>
    </lineage>
</organism>
<accession>A0A1L3KI84</accession>
<keyword evidence="1" id="KW-0946">Virion</keyword>
<evidence type="ECO:0000256" key="1">
    <source>
        <dbReference type="ARBA" id="ARBA00023104"/>
    </source>
</evidence>
<dbReference type="InterPro" id="IPR005563">
    <property type="entry name" value="A_protein"/>
</dbReference>
<proteinExistence type="inferred from homology"/>
<evidence type="ECO:0008006" key="4">
    <source>
        <dbReference type="Google" id="ProtNLM"/>
    </source>
</evidence>
<dbReference type="GO" id="GO:0039666">
    <property type="term" value="P:virion attachment to host cell pilus"/>
    <property type="evidence" value="ECO:0007669"/>
    <property type="project" value="UniProtKB-KW"/>
</dbReference>
<protein>
    <recommendedName>
        <fullName evidence="4">Maturation protein</fullName>
    </recommendedName>
</protein>
<reference evidence="3" key="1">
    <citation type="journal article" date="2016" name="Nature">
        <title>Redefining the invertebrate RNA virosphere.</title>
        <authorList>
            <person name="Shi M."/>
            <person name="Lin X.D."/>
            <person name="Tian J.H."/>
            <person name="Chen L.J."/>
            <person name="Chen X."/>
            <person name="Li C.X."/>
            <person name="Qin X.C."/>
            <person name="Li J."/>
            <person name="Cao J.P."/>
            <person name="Eden J.S."/>
            <person name="Buchmann J."/>
            <person name="Wang W."/>
            <person name="Xu J."/>
            <person name="Holmes E.C."/>
            <person name="Zhang Y.Z."/>
        </authorList>
    </citation>
    <scope>NUCLEOTIDE SEQUENCE</scope>
    <source>
        <strain evidence="3">BHXun32039</strain>
    </source>
</reference>
<keyword evidence="1" id="KW-1175">Viral attachment to host cell pilus</keyword>
<sequence>MSIFKGQDLVDYSLPYGPSGHRKVRRDRYLWSGNGDSREVNPYTAEFKDNQTGSIYFNDWKFSLPLHPSNATFISQWPNETDAIAGLVQEWQQTEFQLGVYIAEGKESAEMIVHRLNSIFQAVSAVRKGSIGGALRSLEGSLVSRKSRKRAARKVLDSTFDAWMELRYGWMPLVYDIYAMADHITVKPVVNNVRNSVMNSVNEQVQRNVHGLTATDEREQYWAISAYASVFREPSWAERLNLVNPAQAWELMGGSWIVDWFLPIGSTINANYARLAMPIQAGGVTRFTEFRSDTSFEGSAYGGGVATHPRVFSEYVFMERSPGLGSILDDLSGLFQETKPKWDTQLKRMVDGSSLLNNELRRLR</sequence>
<evidence type="ECO:0000313" key="3">
    <source>
        <dbReference type="EMBL" id="APG77074.1"/>
    </source>
</evidence>
<dbReference type="Pfam" id="PF03863">
    <property type="entry name" value="Phage_mat-A"/>
    <property type="match status" value="1"/>
</dbReference>
<evidence type="ECO:0000256" key="2">
    <source>
        <dbReference type="ARBA" id="ARBA00035110"/>
    </source>
</evidence>
<keyword evidence="1" id="KW-1161">Viral attachment to host cell</keyword>
<dbReference type="EMBL" id="KX883501">
    <property type="protein sequence ID" value="APG77074.1"/>
    <property type="molecule type" value="Genomic_RNA"/>
</dbReference>